<sequence>MALSDAQIQKLTAFTMSAAHPTLRLTAATAPTPFLLRDVARAIDLGLTGETKADTALLRMMLDVAVVQLEATASAVKWSVPDVLAQWHAQEHVVVVTRPKPKTPPKNPPQDPSRQERERKTQPSAHGKRAHDAARTRARHVQKHATALETAFDKRDMGGITSALADLASALLQAPSRGCTPPIDPTFQHIDADSHDIEDDDYLNYSALSRRQLIDHTASALSHLEAANRELAHARAFAAKISSLAARLEPPSPTVSAYLARLTAQDHSYALTRLRPELAGLVAAVEEDDAEAVVRRWRGVVEVVMGDKDEERRVRELVVKMVPGAEQVLGKLVAEKWVG</sequence>
<accession>A0A9W7SXB3</accession>
<gene>
    <name evidence="2" type="ORF">Tdes44962_MAKER08138</name>
</gene>
<comment type="caution">
    <text evidence="2">The sequence shown here is derived from an EMBL/GenBank/DDBJ whole genome shotgun (WGS) entry which is preliminary data.</text>
</comment>
<keyword evidence="3" id="KW-1185">Reference proteome</keyword>
<evidence type="ECO:0000313" key="3">
    <source>
        <dbReference type="Proteomes" id="UP001138500"/>
    </source>
</evidence>
<feature type="region of interest" description="Disordered" evidence="1">
    <location>
        <begin position="95"/>
        <end position="138"/>
    </location>
</feature>
<dbReference type="EMBL" id="RIBY02000680">
    <property type="protein sequence ID" value="KAH9838857.1"/>
    <property type="molecule type" value="Genomic_DNA"/>
</dbReference>
<proteinExistence type="predicted"/>
<dbReference type="Proteomes" id="UP001138500">
    <property type="component" value="Unassembled WGS sequence"/>
</dbReference>
<protein>
    <submittedName>
        <fullName evidence="2">Uncharacterized protein</fullName>
    </submittedName>
</protein>
<evidence type="ECO:0000313" key="2">
    <source>
        <dbReference type="EMBL" id="KAH9838857.1"/>
    </source>
</evidence>
<reference evidence="2 3" key="1">
    <citation type="journal article" date="2018" name="IMA Fungus">
        <title>IMA Genome-F 10: Nine draft genome sequences of Claviceps purpurea s.lat., including C. arundinis, C. humidiphila, and C. cf. spartinae, pseudomolecules for the pitch canker pathogen Fusarium circinatum, draft genome of Davidsoniella eucalypti, Grosmannia galeiformis, Quambalaria eucalypti, and Teratosphaeria destructans.</title>
        <authorList>
            <person name="Wingfield B.D."/>
            <person name="Liu M."/>
            <person name="Nguyen H.D."/>
            <person name="Lane F.A."/>
            <person name="Morgan S.W."/>
            <person name="De Vos L."/>
            <person name="Wilken P.M."/>
            <person name="Duong T.A."/>
            <person name="Aylward J."/>
            <person name="Coetzee M.P."/>
            <person name="Dadej K."/>
            <person name="De Beer Z.W."/>
            <person name="Findlay W."/>
            <person name="Havenga M."/>
            <person name="Kolarik M."/>
            <person name="Menzies J.G."/>
            <person name="Naidoo K."/>
            <person name="Pochopski O."/>
            <person name="Shoukouhi P."/>
            <person name="Santana Q.C."/>
            <person name="Seifert K.A."/>
            <person name="Soal N."/>
            <person name="Steenkamp E.T."/>
            <person name="Tatham C.T."/>
            <person name="van der Nest M.A."/>
            <person name="Wingfield M.J."/>
        </authorList>
    </citation>
    <scope>NUCLEOTIDE SEQUENCE [LARGE SCALE GENOMIC DNA]</scope>
    <source>
        <strain evidence="2">CMW44962</strain>
    </source>
</reference>
<name>A0A9W7SXB3_9PEZI</name>
<feature type="compositionally biased region" description="Pro residues" evidence="1">
    <location>
        <begin position="102"/>
        <end position="111"/>
    </location>
</feature>
<evidence type="ECO:0000256" key="1">
    <source>
        <dbReference type="SAM" id="MobiDB-lite"/>
    </source>
</evidence>
<reference evidence="2 3" key="2">
    <citation type="journal article" date="2021" name="Curr. Genet.">
        <title>Genetic response to nitrogen starvation in the aggressive Eucalyptus foliar pathogen Teratosphaeria destructans.</title>
        <authorList>
            <person name="Havenga M."/>
            <person name="Wingfield B.D."/>
            <person name="Wingfield M.J."/>
            <person name="Dreyer L.L."/>
            <person name="Roets F."/>
            <person name="Aylward J."/>
        </authorList>
    </citation>
    <scope>NUCLEOTIDE SEQUENCE [LARGE SCALE GENOMIC DNA]</scope>
    <source>
        <strain evidence="2">CMW44962</strain>
    </source>
</reference>
<dbReference type="AlphaFoldDB" id="A0A9W7SXB3"/>
<organism evidence="2 3">
    <name type="scientific">Teratosphaeria destructans</name>
    <dbReference type="NCBI Taxonomy" id="418781"/>
    <lineage>
        <taxon>Eukaryota</taxon>
        <taxon>Fungi</taxon>
        <taxon>Dikarya</taxon>
        <taxon>Ascomycota</taxon>
        <taxon>Pezizomycotina</taxon>
        <taxon>Dothideomycetes</taxon>
        <taxon>Dothideomycetidae</taxon>
        <taxon>Mycosphaerellales</taxon>
        <taxon>Teratosphaeriaceae</taxon>
        <taxon>Teratosphaeria</taxon>
    </lineage>
</organism>